<dbReference type="GeneID" id="86988887"/>
<protein>
    <recommendedName>
        <fullName evidence="4">HK97 gp10 family phage protein</fullName>
    </recommendedName>
</protein>
<evidence type="ECO:0000313" key="3">
    <source>
        <dbReference type="Proteomes" id="UP000266172"/>
    </source>
</evidence>
<evidence type="ECO:0000256" key="1">
    <source>
        <dbReference type="SAM" id="MobiDB-lite"/>
    </source>
</evidence>
<dbReference type="AlphaFoldDB" id="A0A395VBG6"/>
<dbReference type="Proteomes" id="UP000266172">
    <property type="component" value="Unassembled WGS sequence"/>
</dbReference>
<dbReference type="EMBL" id="QRVL01000001">
    <property type="protein sequence ID" value="RGS41908.1"/>
    <property type="molecule type" value="Genomic_DNA"/>
</dbReference>
<feature type="region of interest" description="Disordered" evidence="1">
    <location>
        <begin position="55"/>
        <end position="80"/>
    </location>
</feature>
<evidence type="ECO:0008006" key="4">
    <source>
        <dbReference type="Google" id="ProtNLM"/>
    </source>
</evidence>
<comment type="caution">
    <text evidence="2">The sequence shown here is derived from an EMBL/GenBank/DDBJ whole genome shotgun (WGS) entry which is preliminary data.</text>
</comment>
<proteinExistence type="predicted"/>
<organism evidence="2 3">
    <name type="scientific">Roseburia hominis</name>
    <dbReference type="NCBI Taxonomy" id="301301"/>
    <lineage>
        <taxon>Bacteria</taxon>
        <taxon>Bacillati</taxon>
        <taxon>Bacillota</taxon>
        <taxon>Clostridia</taxon>
        <taxon>Lachnospirales</taxon>
        <taxon>Lachnospiraceae</taxon>
        <taxon>Roseburia</taxon>
    </lineage>
</organism>
<sequence length="152" mass="16556">MKLWNDGKAGSAGSAIRATVKGQVAKINRQVVARGVRAVNAMRNAELEVLKGQRSGRTYRKPHSKATYTASAPGEPPARRTGNLRMHWNGQVKSEGSTAGGGVQIIAELESQEKYAGYLENGTKKMAARPFVDKIKEKATPEIEKIYKEPYG</sequence>
<accession>A0A395VBG6</accession>
<dbReference type="RefSeq" id="WP_012742940.1">
    <property type="nucleotide sequence ID" value="NZ_JAWGYD010000004.1"/>
</dbReference>
<evidence type="ECO:0000313" key="2">
    <source>
        <dbReference type="EMBL" id="RGS41908.1"/>
    </source>
</evidence>
<name>A0A395VBG6_9FIRM</name>
<gene>
    <name evidence="2" type="ORF">DWX93_00785</name>
</gene>
<reference evidence="2 3" key="1">
    <citation type="submission" date="2018-08" db="EMBL/GenBank/DDBJ databases">
        <title>A genome reference for cultivated species of the human gut microbiota.</title>
        <authorList>
            <person name="Zou Y."/>
            <person name="Xue W."/>
            <person name="Luo G."/>
        </authorList>
    </citation>
    <scope>NUCLEOTIDE SEQUENCE [LARGE SCALE GENOMIC DNA]</scope>
    <source>
        <strain evidence="2 3">AF22-12AC</strain>
    </source>
</reference>